<dbReference type="Gene3D" id="3.30.160.390">
    <property type="entry name" value="Integrase, DNA-binding domain"/>
    <property type="match status" value="1"/>
</dbReference>
<evidence type="ECO:0000256" key="1">
    <source>
        <dbReference type="ARBA" id="ARBA00008857"/>
    </source>
</evidence>
<dbReference type="CDD" id="cd00801">
    <property type="entry name" value="INT_P4_C"/>
    <property type="match status" value="1"/>
</dbReference>
<dbReference type="InterPro" id="IPR053876">
    <property type="entry name" value="Phage_int_M"/>
</dbReference>
<dbReference type="InterPro" id="IPR011010">
    <property type="entry name" value="DNA_brk_join_enz"/>
</dbReference>
<dbReference type="Pfam" id="PF22022">
    <property type="entry name" value="Phage_int_M"/>
    <property type="match status" value="1"/>
</dbReference>
<evidence type="ECO:0000256" key="2">
    <source>
        <dbReference type="ARBA" id="ARBA00022908"/>
    </source>
</evidence>
<organism evidence="6 7">
    <name type="scientific">Shewanella baltica (strain OS195)</name>
    <dbReference type="NCBI Taxonomy" id="399599"/>
    <lineage>
        <taxon>Bacteria</taxon>
        <taxon>Pseudomonadati</taxon>
        <taxon>Pseudomonadota</taxon>
        <taxon>Gammaproteobacteria</taxon>
        <taxon>Alteromonadales</taxon>
        <taxon>Shewanellaceae</taxon>
        <taxon>Shewanella</taxon>
    </lineage>
</organism>
<accession>A9KZC4</accession>
<dbReference type="Pfam" id="PF00589">
    <property type="entry name" value="Phage_integrase"/>
    <property type="match status" value="1"/>
</dbReference>
<evidence type="ECO:0000313" key="7">
    <source>
        <dbReference type="Proteomes" id="UP000000770"/>
    </source>
</evidence>
<dbReference type="InterPro" id="IPR038488">
    <property type="entry name" value="Integrase_DNA-bd_sf"/>
</dbReference>
<dbReference type="Gene3D" id="1.10.443.10">
    <property type="entry name" value="Intergrase catalytic core"/>
    <property type="match status" value="1"/>
</dbReference>
<dbReference type="KEGG" id="sbn:Sbal195_3410"/>
<proteinExistence type="inferred from homology"/>
<dbReference type="PANTHER" id="PTHR30629">
    <property type="entry name" value="PROPHAGE INTEGRASE"/>
    <property type="match status" value="1"/>
</dbReference>
<dbReference type="Gene3D" id="1.10.150.130">
    <property type="match status" value="1"/>
</dbReference>
<evidence type="ECO:0000256" key="4">
    <source>
        <dbReference type="ARBA" id="ARBA00023172"/>
    </source>
</evidence>
<name>A9KZC4_SHEB9</name>
<dbReference type="Proteomes" id="UP000000770">
    <property type="component" value="Chromosome"/>
</dbReference>
<dbReference type="EMBL" id="CP000891">
    <property type="protein sequence ID" value="ABX50572.1"/>
    <property type="molecule type" value="Genomic_DNA"/>
</dbReference>
<dbReference type="PANTHER" id="PTHR30629:SF2">
    <property type="entry name" value="PROPHAGE INTEGRASE INTS-RELATED"/>
    <property type="match status" value="1"/>
</dbReference>
<keyword evidence="4" id="KW-0233">DNA recombination</keyword>
<evidence type="ECO:0000259" key="5">
    <source>
        <dbReference type="PROSITE" id="PS51898"/>
    </source>
</evidence>
<evidence type="ECO:0000256" key="3">
    <source>
        <dbReference type="ARBA" id="ARBA00023125"/>
    </source>
</evidence>
<dbReference type="SUPFAM" id="SSF56349">
    <property type="entry name" value="DNA breaking-rejoining enzymes"/>
    <property type="match status" value="1"/>
</dbReference>
<dbReference type="AlphaFoldDB" id="A9KZC4"/>
<dbReference type="InterPro" id="IPR010998">
    <property type="entry name" value="Integrase_recombinase_N"/>
</dbReference>
<dbReference type="InterPro" id="IPR013762">
    <property type="entry name" value="Integrase-like_cat_sf"/>
</dbReference>
<dbReference type="PROSITE" id="PS51898">
    <property type="entry name" value="TYR_RECOMBINASE"/>
    <property type="match status" value="1"/>
</dbReference>
<dbReference type="InterPro" id="IPR025166">
    <property type="entry name" value="Integrase_DNA_bind_dom"/>
</dbReference>
<gene>
    <name evidence="6" type="ordered locus">Sbal195_3410</name>
</gene>
<protein>
    <submittedName>
        <fullName evidence="6">Integrase family protein</fullName>
    </submittedName>
</protein>
<comment type="similarity">
    <text evidence="1">Belongs to the 'phage' integrase family.</text>
</comment>
<keyword evidence="3" id="KW-0238">DNA-binding</keyword>
<dbReference type="Pfam" id="PF13356">
    <property type="entry name" value="Arm-DNA-bind_3"/>
    <property type="match status" value="1"/>
</dbReference>
<dbReference type="InterPro" id="IPR050808">
    <property type="entry name" value="Phage_Integrase"/>
</dbReference>
<sequence length="401" mass="46048">MSLSDTWLKANLSKSYPKSFERADRDGLSVRVSPKGKITFQIRYRYVGKACRVDLGSYPLMSLKDARTECVRLRAELEQGNNPKTVKELEHKAVSTALTMSELFMQWYESYCVANKTSHAEILRSFKLHVLPKIGHLPADKVSLHIWLDVIETKAKTSPSIADRLLTNGKQLLKWGVKRQLLKSNVLVDISAKSDLQITKNVGVRSLNNDEIRLFWLAIEGSRIAQKNKIFLKLNLIYGCRNGELRLSKKSDFDFNTMVWTVPPENHKTGKVTKKPLLRPIIPETKELIEEAVLLSGDGEFLFNNEGTDQPMGRSSSLSLPYNIIQWLKKNMSYEMEHWSIHDLRKTARTNFSTLTEPHVAEIMLGHKLPGQWQVYDHYEYLEEQANAYSGWVERLRKITA</sequence>
<keyword evidence="2" id="KW-0229">DNA integration</keyword>
<dbReference type="GO" id="GO:0006310">
    <property type="term" value="P:DNA recombination"/>
    <property type="evidence" value="ECO:0007669"/>
    <property type="project" value="UniProtKB-KW"/>
</dbReference>
<dbReference type="RefSeq" id="WP_012197515.1">
    <property type="nucleotide sequence ID" value="NC_009997.1"/>
</dbReference>
<dbReference type="HOGENOM" id="CLU_027562_0_4_6"/>
<dbReference type="GO" id="GO:0015074">
    <property type="term" value="P:DNA integration"/>
    <property type="evidence" value="ECO:0007669"/>
    <property type="project" value="UniProtKB-KW"/>
</dbReference>
<dbReference type="GeneID" id="11774926"/>
<dbReference type="GO" id="GO:0003677">
    <property type="term" value="F:DNA binding"/>
    <property type="evidence" value="ECO:0007669"/>
    <property type="project" value="UniProtKB-KW"/>
</dbReference>
<evidence type="ECO:0000313" key="6">
    <source>
        <dbReference type="EMBL" id="ABX50572.1"/>
    </source>
</evidence>
<feature type="domain" description="Tyr recombinase" evidence="5">
    <location>
        <begin position="202"/>
        <end position="390"/>
    </location>
</feature>
<reference evidence="6 7" key="1">
    <citation type="submission" date="2007-11" db="EMBL/GenBank/DDBJ databases">
        <title>Complete sequence of chromosome of Shewanella baltica OS195.</title>
        <authorList>
            <consortium name="US DOE Joint Genome Institute"/>
            <person name="Copeland A."/>
            <person name="Lucas S."/>
            <person name="Lapidus A."/>
            <person name="Barry K."/>
            <person name="Glavina del Rio T."/>
            <person name="Dalin E."/>
            <person name="Tice H."/>
            <person name="Pitluck S."/>
            <person name="Chain P."/>
            <person name="Malfatti S."/>
            <person name="Shin M."/>
            <person name="Vergez L."/>
            <person name="Schmutz J."/>
            <person name="Larimer F."/>
            <person name="Land M."/>
            <person name="Hauser L."/>
            <person name="Kyrpides N."/>
            <person name="Kim E."/>
            <person name="Brettar I."/>
            <person name="Rodrigues J."/>
            <person name="Konstantinidis K."/>
            <person name="Klappenbach J."/>
            <person name="Hofle M."/>
            <person name="Tiedje J."/>
            <person name="Richardson P."/>
        </authorList>
    </citation>
    <scope>NUCLEOTIDE SEQUENCE [LARGE SCALE GENOMIC DNA]</scope>
    <source>
        <strain evidence="6 7">OS195</strain>
    </source>
</reference>
<dbReference type="InterPro" id="IPR002104">
    <property type="entry name" value="Integrase_catalytic"/>
</dbReference>